<dbReference type="OrthoDB" id="6108553at2759"/>
<evidence type="ECO:0000313" key="1">
    <source>
        <dbReference type="EMBL" id="CAC5382858.1"/>
    </source>
</evidence>
<dbReference type="AlphaFoldDB" id="A0A6J8BFW0"/>
<organism evidence="1 2">
    <name type="scientific">Mytilus coruscus</name>
    <name type="common">Sea mussel</name>
    <dbReference type="NCBI Taxonomy" id="42192"/>
    <lineage>
        <taxon>Eukaryota</taxon>
        <taxon>Metazoa</taxon>
        <taxon>Spiralia</taxon>
        <taxon>Lophotrochozoa</taxon>
        <taxon>Mollusca</taxon>
        <taxon>Bivalvia</taxon>
        <taxon>Autobranchia</taxon>
        <taxon>Pteriomorphia</taxon>
        <taxon>Mytilida</taxon>
        <taxon>Mytiloidea</taxon>
        <taxon>Mytilidae</taxon>
        <taxon>Mytilinae</taxon>
        <taxon>Mytilus</taxon>
    </lineage>
</organism>
<name>A0A6J8BFW0_MYTCO</name>
<protein>
    <submittedName>
        <fullName evidence="1">Uncharacterized protein</fullName>
    </submittedName>
</protein>
<dbReference type="Proteomes" id="UP000507470">
    <property type="component" value="Unassembled WGS sequence"/>
</dbReference>
<keyword evidence="2" id="KW-1185">Reference proteome</keyword>
<reference evidence="1 2" key="1">
    <citation type="submission" date="2020-06" db="EMBL/GenBank/DDBJ databases">
        <authorList>
            <person name="Li R."/>
            <person name="Bekaert M."/>
        </authorList>
    </citation>
    <scope>NUCLEOTIDE SEQUENCE [LARGE SCALE GENOMIC DNA]</scope>
    <source>
        <strain evidence="2">wild</strain>
    </source>
</reference>
<gene>
    <name evidence="1" type="ORF">MCOR_18649</name>
</gene>
<accession>A0A6J8BFW0</accession>
<proteinExistence type="predicted"/>
<sequence>MWNNPQQPVKKEKLAEVNQLRAKNQEYLSECLTGRSSMTELVRWANNNIARMIPRRNEILFKARIQMEGLCDKLRWSEPDRYTLLPIASPCVLIHWRYQVLFSQSPLEYAKTYPLIARVLAMREEWSVGAHIDLDEETNQVERQALKCKPIESDRRIVVRKRATAEEPAIPVKRAKQVESSEPLVQRRSVVDVFDLTPTLIWIVSVQKSPAILPPLL</sequence>
<evidence type="ECO:0000313" key="2">
    <source>
        <dbReference type="Proteomes" id="UP000507470"/>
    </source>
</evidence>
<dbReference type="EMBL" id="CACVKT020003265">
    <property type="protein sequence ID" value="CAC5382858.1"/>
    <property type="molecule type" value="Genomic_DNA"/>
</dbReference>